<dbReference type="VEuPathDB" id="AmoebaDB:ACA1_054130"/>
<sequence length="247" mass="28772">MRLVILFIQILFELKRQREVTPFVRWFYATEPPGERQQPHHHDVHAIPYQVFFLMINLEVSLQNYQVAKDLVRQYFATPKPSAKGKEKSVELSVQQQSALVELFIVNILLPMKQYSEARAFVFSMQSTLAPSAIIALKKEIDRAEDEMKRRNVEAARVKRAPLEAIVVAEDGDDDAGGRRPRAANYNYYATLFGGILTLFWFVYWKQDRLRGLRDAVVRNLRELLESAFSYDRTSLNQPRPRRRLGN</sequence>
<dbReference type="KEGG" id="acan:ACA1_054130"/>
<keyword evidence="1" id="KW-0175">Coiled coil</keyword>
<evidence type="ECO:0000313" key="3">
    <source>
        <dbReference type="EMBL" id="ELR20668.1"/>
    </source>
</evidence>
<dbReference type="GeneID" id="14921537"/>
<keyword evidence="2" id="KW-0812">Transmembrane</keyword>
<dbReference type="Proteomes" id="UP000011083">
    <property type="component" value="Unassembled WGS sequence"/>
</dbReference>
<gene>
    <name evidence="3" type="ORF">ACA1_054130</name>
</gene>
<reference evidence="3 4" key="1">
    <citation type="journal article" date="2013" name="Genome Biol.">
        <title>Genome of Acanthamoeba castellanii highlights extensive lateral gene transfer and early evolution of tyrosine kinase signaling.</title>
        <authorList>
            <person name="Clarke M."/>
            <person name="Lohan A.J."/>
            <person name="Liu B."/>
            <person name="Lagkouvardos I."/>
            <person name="Roy S."/>
            <person name="Zafar N."/>
            <person name="Bertelli C."/>
            <person name="Schilde C."/>
            <person name="Kianianmomeni A."/>
            <person name="Burglin T.R."/>
            <person name="Frech C."/>
            <person name="Turcotte B."/>
            <person name="Kopec K.O."/>
            <person name="Synnott J.M."/>
            <person name="Choo C."/>
            <person name="Paponov I."/>
            <person name="Finkler A."/>
            <person name="Soon Heng Tan C."/>
            <person name="Hutchins A.P."/>
            <person name="Weinmeier T."/>
            <person name="Rattei T."/>
            <person name="Chu J.S."/>
            <person name="Gimenez G."/>
            <person name="Irimia M."/>
            <person name="Rigden D.J."/>
            <person name="Fitzpatrick D.A."/>
            <person name="Lorenzo-Morales J."/>
            <person name="Bateman A."/>
            <person name="Chiu C.H."/>
            <person name="Tang P."/>
            <person name="Hegemann P."/>
            <person name="Fromm H."/>
            <person name="Raoult D."/>
            <person name="Greub G."/>
            <person name="Miranda-Saavedra D."/>
            <person name="Chen N."/>
            <person name="Nash P."/>
            <person name="Ginger M.L."/>
            <person name="Horn M."/>
            <person name="Schaap P."/>
            <person name="Caler L."/>
            <person name="Loftus B."/>
        </authorList>
    </citation>
    <scope>NUCLEOTIDE SEQUENCE [LARGE SCALE GENOMIC DNA]</scope>
    <source>
        <strain evidence="3 4">Neff</strain>
    </source>
</reference>
<dbReference type="AlphaFoldDB" id="L8H7H6"/>
<feature type="transmembrane region" description="Helical" evidence="2">
    <location>
        <begin position="186"/>
        <end position="205"/>
    </location>
</feature>
<evidence type="ECO:0000256" key="1">
    <source>
        <dbReference type="SAM" id="Coils"/>
    </source>
</evidence>
<feature type="coiled-coil region" evidence="1">
    <location>
        <begin position="134"/>
        <end position="161"/>
    </location>
</feature>
<keyword evidence="2" id="KW-1133">Transmembrane helix</keyword>
<organism evidence="3 4">
    <name type="scientific">Acanthamoeba castellanii (strain ATCC 30010 / Neff)</name>
    <dbReference type="NCBI Taxonomy" id="1257118"/>
    <lineage>
        <taxon>Eukaryota</taxon>
        <taxon>Amoebozoa</taxon>
        <taxon>Discosea</taxon>
        <taxon>Longamoebia</taxon>
        <taxon>Centramoebida</taxon>
        <taxon>Acanthamoebidae</taxon>
        <taxon>Acanthamoeba</taxon>
    </lineage>
</organism>
<keyword evidence="4" id="KW-1185">Reference proteome</keyword>
<evidence type="ECO:0000256" key="2">
    <source>
        <dbReference type="SAM" id="Phobius"/>
    </source>
</evidence>
<dbReference type="RefSeq" id="XP_004344071.1">
    <property type="nucleotide sequence ID" value="XM_004344021.1"/>
</dbReference>
<proteinExistence type="predicted"/>
<accession>L8H7H6</accession>
<evidence type="ECO:0000313" key="4">
    <source>
        <dbReference type="Proteomes" id="UP000011083"/>
    </source>
</evidence>
<protein>
    <submittedName>
        <fullName evidence="3">Uncharacterized protein</fullName>
    </submittedName>
</protein>
<name>L8H7H6_ACACF</name>
<dbReference type="EMBL" id="KB007909">
    <property type="protein sequence ID" value="ELR20668.1"/>
    <property type="molecule type" value="Genomic_DNA"/>
</dbReference>
<keyword evidence="2" id="KW-0472">Membrane</keyword>